<keyword evidence="2" id="KW-1185">Reference proteome</keyword>
<evidence type="ECO:0000313" key="1">
    <source>
        <dbReference type="EMBL" id="CAH2227227.1"/>
    </source>
</evidence>
<accession>A0A8S4QYA5</accession>
<dbReference type="Proteomes" id="UP000838756">
    <property type="component" value="Unassembled WGS sequence"/>
</dbReference>
<comment type="caution">
    <text evidence="1">The sequence shown here is derived from an EMBL/GenBank/DDBJ whole genome shotgun (WGS) entry which is preliminary data.</text>
</comment>
<proteinExistence type="predicted"/>
<name>A0A8S4QYA5_9NEOP</name>
<reference evidence="1" key="1">
    <citation type="submission" date="2022-03" db="EMBL/GenBank/DDBJ databases">
        <authorList>
            <person name="Lindestad O."/>
        </authorList>
    </citation>
    <scope>NUCLEOTIDE SEQUENCE</scope>
</reference>
<gene>
    <name evidence="1" type="primary">jg26635</name>
    <name evidence="1" type="ORF">PAEG_LOCUS7756</name>
</gene>
<protein>
    <submittedName>
        <fullName evidence="1">Jg26635 protein</fullName>
    </submittedName>
</protein>
<dbReference type="EMBL" id="CAKXAJ010022652">
    <property type="protein sequence ID" value="CAH2227227.1"/>
    <property type="molecule type" value="Genomic_DNA"/>
</dbReference>
<evidence type="ECO:0000313" key="2">
    <source>
        <dbReference type="Proteomes" id="UP000838756"/>
    </source>
</evidence>
<sequence>MARQRSCIAPMKGSQQITTYRSAQHLRGIAPYHRRPADVRGLARDLDAKMCGGRKQTMELQSRHIPLVAATLLARPRCRGSEGLRPS</sequence>
<organism evidence="1 2">
    <name type="scientific">Pararge aegeria aegeria</name>
    <dbReference type="NCBI Taxonomy" id="348720"/>
    <lineage>
        <taxon>Eukaryota</taxon>
        <taxon>Metazoa</taxon>
        <taxon>Ecdysozoa</taxon>
        <taxon>Arthropoda</taxon>
        <taxon>Hexapoda</taxon>
        <taxon>Insecta</taxon>
        <taxon>Pterygota</taxon>
        <taxon>Neoptera</taxon>
        <taxon>Endopterygota</taxon>
        <taxon>Lepidoptera</taxon>
        <taxon>Glossata</taxon>
        <taxon>Ditrysia</taxon>
        <taxon>Papilionoidea</taxon>
        <taxon>Nymphalidae</taxon>
        <taxon>Satyrinae</taxon>
        <taxon>Satyrini</taxon>
        <taxon>Parargina</taxon>
        <taxon>Pararge</taxon>
    </lineage>
</organism>
<dbReference type="AlphaFoldDB" id="A0A8S4QYA5"/>